<gene>
    <name evidence="1" type="ORF">Terrestrivirus3_78</name>
</gene>
<organism evidence="1">
    <name type="scientific">Terrestrivirus sp</name>
    <dbReference type="NCBI Taxonomy" id="2487775"/>
    <lineage>
        <taxon>Viruses</taxon>
        <taxon>Varidnaviria</taxon>
        <taxon>Bamfordvirae</taxon>
        <taxon>Nucleocytoviricota</taxon>
        <taxon>Megaviricetes</taxon>
        <taxon>Imitervirales</taxon>
        <taxon>Mimiviridae</taxon>
        <taxon>Klosneuvirinae</taxon>
    </lineage>
</organism>
<reference evidence="1" key="1">
    <citation type="submission" date="2018-10" db="EMBL/GenBank/DDBJ databases">
        <title>Hidden diversity of soil giant viruses.</title>
        <authorList>
            <person name="Schulz F."/>
            <person name="Alteio L."/>
            <person name="Goudeau D."/>
            <person name="Ryan E.M."/>
            <person name="Malmstrom R.R."/>
            <person name="Blanchard J."/>
            <person name="Woyke T."/>
        </authorList>
    </citation>
    <scope>NUCLEOTIDE SEQUENCE</scope>
    <source>
        <strain evidence="1">TEV1</strain>
    </source>
</reference>
<proteinExistence type="predicted"/>
<dbReference type="EMBL" id="MK071981">
    <property type="protein sequence ID" value="AYV75809.1"/>
    <property type="molecule type" value="Genomic_DNA"/>
</dbReference>
<evidence type="ECO:0000313" key="1">
    <source>
        <dbReference type="EMBL" id="AYV75809.1"/>
    </source>
</evidence>
<protein>
    <submittedName>
        <fullName evidence="1">Uncharacterized protein</fullName>
    </submittedName>
</protein>
<name>A0A3G4ZQU4_9VIRU</name>
<sequence>MASTEQENVNNQDQEVYDLLFERLQLDKNYLDVETEGKFNPDADIKTINENYVNTIIESVYEDFINSVETLKHLHIYDDDDKLVSEKSFVQRLLILHPDTQLSYIEFITVYKNIYELKKKRYIVKGSNRSIDNFKYEDSDDEEENKLSVEQIQSKLKLKPGFMEKILKYLTEKGMIFEYFITTSFDQEDYTIHNIFMQDTTYTIHNILPSKKNIDGIKNC</sequence>
<accession>A0A3G4ZQU4</accession>